<evidence type="ECO:0000259" key="6">
    <source>
        <dbReference type="PROSITE" id="PS50931"/>
    </source>
</evidence>
<proteinExistence type="inferred from homology"/>
<dbReference type="RefSeq" id="WP_344544471.1">
    <property type="nucleotide sequence ID" value="NZ_BAAATD010000006.1"/>
</dbReference>
<keyword evidence="8" id="KW-1185">Reference proteome</keyword>
<dbReference type="SUPFAM" id="SSF46785">
    <property type="entry name" value="Winged helix' DNA-binding domain"/>
    <property type="match status" value="1"/>
</dbReference>
<dbReference type="Proteomes" id="UP001501509">
    <property type="component" value="Unassembled WGS sequence"/>
</dbReference>
<dbReference type="InterPro" id="IPR036390">
    <property type="entry name" value="WH_DNA-bd_sf"/>
</dbReference>
<keyword evidence="5" id="KW-0472">Membrane</keyword>
<keyword evidence="5" id="KW-0812">Transmembrane</keyword>
<comment type="similarity">
    <text evidence="1">Belongs to the LysR transcriptional regulatory family.</text>
</comment>
<dbReference type="EMBL" id="BAAATD010000006">
    <property type="protein sequence ID" value="GAA2609186.1"/>
    <property type="molecule type" value="Genomic_DNA"/>
</dbReference>
<feature type="transmembrane region" description="Helical" evidence="5">
    <location>
        <begin position="229"/>
        <end position="252"/>
    </location>
</feature>
<dbReference type="CDD" id="cd08423">
    <property type="entry name" value="PBP2_LTTR_like_6"/>
    <property type="match status" value="1"/>
</dbReference>
<dbReference type="InterPro" id="IPR036388">
    <property type="entry name" value="WH-like_DNA-bd_sf"/>
</dbReference>
<dbReference type="Gene3D" id="3.40.190.10">
    <property type="entry name" value="Periplasmic binding protein-like II"/>
    <property type="match status" value="2"/>
</dbReference>
<dbReference type="PROSITE" id="PS50931">
    <property type="entry name" value="HTH_LYSR"/>
    <property type="match status" value="1"/>
</dbReference>
<keyword evidence="3" id="KW-0238">DNA-binding</keyword>
<accession>A0ABN3PZD3</accession>
<dbReference type="InterPro" id="IPR000847">
    <property type="entry name" value="LysR_HTH_N"/>
</dbReference>
<gene>
    <name evidence="7" type="ORF">GCM10010411_49320</name>
</gene>
<dbReference type="SUPFAM" id="SSF53850">
    <property type="entry name" value="Periplasmic binding protein-like II"/>
    <property type="match status" value="1"/>
</dbReference>
<evidence type="ECO:0000313" key="7">
    <source>
        <dbReference type="EMBL" id="GAA2609186.1"/>
    </source>
</evidence>
<keyword evidence="2" id="KW-0805">Transcription regulation</keyword>
<organism evidence="7 8">
    <name type="scientific">Actinomadura fulvescens</name>
    <dbReference type="NCBI Taxonomy" id="46160"/>
    <lineage>
        <taxon>Bacteria</taxon>
        <taxon>Bacillati</taxon>
        <taxon>Actinomycetota</taxon>
        <taxon>Actinomycetes</taxon>
        <taxon>Streptosporangiales</taxon>
        <taxon>Thermomonosporaceae</taxon>
        <taxon>Actinomadura</taxon>
    </lineage>
</organism>
<dbReference type="Pfam" id="PF00126">
    <property type="entry name" value="HTH_1"/>
    <property type="match status" value="1"/>
</dbReference>
<dbReference type="PANTHER" id="PTHR30346:SF29">
    <property type="entry name" value="LYSR SUBSTRATE-BINDING"/>
    <property type="match status" value="1"/>
</dbReference>
<dbReference type="PRINTS" id="PR00039">
    <property type="entry name" value="HTHLYSR"/>
</dbReference>
<feature type="domain" description="HTH lysR-type" evidence="6">
    <location>
        <begin position="2"/>
        <end position="59"/>
    </location>
</feature>
<dbReference type="Gene3D" id="1.10.10.10">
    <property type="entry name" value="Winged helix-like DNA-binding domain superfamily/Winged helix DNA-binding domain"/>
    <property type="match status" value="1"/>
</dbReference>
<keyword evidence="5" id="KW-1133">Transmembrane helix</keyword>
<evidence type="ECO:0000256" key="5">
    <source>
        <dbReference type="SAM" id="Phobius"/>
    </source>
</evidence>
<evidence type="ECO:0000256" key="2">
    <source>
        <dbReference type="ARBA" id="ARBA00023015"/>
    </source>
</evidence>
<name>A0ABN3PZD3_9ACTN</name>
<evidence type="ECO:0000256" key="3">
    <source>
        <dbReference type="ARBA" id="ARBA00023125"/>
    </source>
</evidence>
<sequence>MLESRHIRTFQEVVREGSYSGAARALGYTQPAITQQMKALERAVGMPLFVRAGRGLQLTEAGTVLARHAEVIVGDLAAAQQQLRALARLEAGLVRICAFPSANATLVPEAMARLLATHPGVRVELQEAEPPESVHRLARGESDIALAFTYPGPQAEMPDELVEVPLMEDLLTVLLPTGHPLVRHHAVRLEDLSNERWIAGCPRCRANLLHLCAEEGFVPDIVFSTDDNLAVQSLVAAGVGIALMPALVLSFLCHSKVTGRVVARQPTRKVSAYVLRDHLRIPAVELVMEELKAAAATRVGC</sequence>
<reference evidence="7 8" key="1">
    <citation type="journal article" date="2019" name="Int. J. Syst. Evol. Microbiol.">
        <title>The Global Catalogue of Microorganisms (GCM) 10K type strain sequencing project: providing services to taxonomists for standard genome sequencing and annotation.</title>
        <authorList>
            <consortium name="The Broad Institute Genomics Platform"/>
            <consortium name="The Broad Institute Genome Sequencing Center for Infectious Disease"/>
            <person name="Wu L."/>
            <person name="Ma J."/>
        </authorList>
    </citation>
    <scope>NUCLEOTIDE SEQUENCE [LARGE SCALE GENOMIC DNA]</scope>
    <source>
        <strain evidence="7 8">JCM 6833</strain>
    </source>
</reference>
<protein>
    <submittedName>
        <fullName evidence="7">LysR family transcriptional regulator</fullName>
    </submittedName>
</protein>
<dbReference type="InterPro" id="IPR005119">
    <property type="entry name" value="LysR_subst-bd"/>
</dbReference>
<comment type="caution">
    <text evidence="7">The sequence shown here is derived from an EMBL/GenBank/DDBJ whole genome shotgun (WGS) entry which is preliminary data.</text>
</comment>
<dbReference type="PANTHER" id="PTHR30346">
    <property type="entry name" value="TRANSCRIPTIONAL DUAL REGULATOR HCAR-RELATED"/>
    <property type="match status" value="1"/>
</dbReference>
<evidence type="ECO:0000256" key="1">
    <source>
        <dbReference type="ARBA" id="ARBA00009437"/>
    </source>
</evidence>
<keyword evidence="4" id="KW-0804">Transcription</keyword>
<evidence type="ECO:0000313" key="8">
    <source>
        <dbReference type="Proteomes" id="UP001501509"/>
    </source>
</evidence>
<evidence type="ECO:0000256" key="4">
    <source>
        <dbReference type="ARBA" id="ARBA00023163"/>
    </source>
</evidence>
<dbReference type="Pfam" id="PF03466">
    <property type="entry name" value="LysR_substrate"/>
    <property type="match status" value="1"/>
</dbReference>